<dbReference type="AlphaFoldDB" id="A0AAD9J722"/>
<evidence type="ECO:0000259" key="6">
    <source>
        <dbReference type="Pfam" id="PF15908"/>
    </source>
</evidence>
<feature type="coiled-coil region" evidence="4">
    <location>
        <begin position="685"/>
        <end position="715"/>
    </location>
</feature>
<keyword evidence="4" id="KW-0175">Coiled coil</keyword>
<dbReference type="Pfam" id="PF15908">
    <property type="entry name" value="HMMR_C"/>
    <property type="match status" value="1"/>
</dbReference>
<organism evidence="7 8">
    <name type="scientific">Paralvinella palmiformis</name>
    <dbReference type="NCBI Taxonomy" id="53620"/>
    <lineage>
        <taxon>Eukaryota</taxon>
        <taxon>Metazoa</taxon>
        <taxon>Spiralia</taxon>
        <taxon>Lophotrochozoa</taxon>
        <taxon>Annelida</taxon>
        <taxon>Polychaeta</taxon>
        <taxon>Sedentaria</taxon>
        <taxon>Canalipalpata</taxon>
        <taxon>Terebellida</taxon>
        <taxon>Terebelliformia</taxon>
        <taxon>Alvinellidae</taxon>
        <taxon>Paralvinella</taxon>
    </lineage>
</organism>
<feature type="domain" description="Hyaluronan-mediated motility receptor C-terminal" evidence="6">
    <location>
        <begin position="715"/>
        <end position="835"/>
    </location>
</feature>
<dbReference type="EMBL" id="JAODUP010000563">
    <property type="protein sequence ID" value="KAK2147216.1"/>
    <property type="molecule type" value="Genomic_DNA"/>
</dbReference>
<evidence type="ECO:0000256" key="3">
    <source>
        <dbReference type="ARBA" id="ARBA00023212"/>
    </source>
</evidence>
<feature type="coiled-coil region" evidence="4">
    <location>
        <begin position="308"/>
        <end position="342"/>
    </location>
</feature>
<comment type="subcellular location">
    <subcellularLocation>
        <location evidence="1">Cytoplasm</location>
        <location evidence="1">Cytoskeleton</location>
        <location evidence="1">Spindle</location>
    </subcellularLocation>
</comment>
<feature type="coiled-coil region" evidence="4">
    <location>
        <begin position="788"/>
        <end position="815"/>
    </location>
</feature>
<feature type="region of interest" description="Disordered" evidence="5">
    <location>
        <begin position="829"/>
        <end position="849"/>
    </location>
</feature>
<dbReference type="InterPro" id="IPR031794">
    <property type="entry name" value="HMMR_C"/>
</dbReference>
<feature type="coiled-coil region" evidence="4">
    <location>
        <begin position="140"/>
        <end position="209"/>
    </location>
</feature>
<keyword evidence="8" id="KW-1185">Reference proteome</keyword>
<accession>A0AAD9J722</accession>
<dbReference type="PANTHER" id="PTHR18956:SF6">
    <property type="entry name" value="HYALURONAN MEDIATED MOTILITY RECEPTOR"/>
    <property type="match status" value="1"/>
</dbReference>
<evidence type="ECO:0000256" key="5">
    <source>
        <dbReference type="SAM" id="MobiDB-lite"/>
    </source>
</evidence>
<reference evidence="7" key="1">
    <citation type="journal article" date="2023" name="Mol. Biol. Evol.">
        <title>Third-Generation Sequencing Reveals the Adaptive Role of the Epigenome in Three Deep-Sea Polychaetes.</title>
        <authorList>
            <person name="Perez M."/>
            <person name="Aroh O."/>
            <person name="Sun Y."/>
            <person name="Lan Y."/>
            <person name="Juniper S.K."/>
            <person name="Young C.R."/>
            <person name="Angers B."/>
            <person name="Qian P.Y."/>
        </authorList>
    </citation>
    <scope>NUCLEOTIDE SEQUENCE</scope>
    <source>
        <strain evidence="7">P08H-3</strain>
    </source>
</reference>
<proteinExistence type="predicted"/>
<feature type="compositionally biased region" description="Basic and acidic residues" evidence="5">
    <location>
        <begin position="829"/>
        <end position="838"/>
    </location>
</feature>
<dbReference type="GO" id="GO:0005540">
    <property type="term" value="F:hyaluronic acid binding"/>
    <property type="evidence" value="ECO:0007669"/>
    <property type="project" value="InterPro"/>
</dbReference>
<comment type="caution">
    <text evidence="7">The sequence shown here is derived from an EMBL/GenBank/DDBJ whole genome shotgun (WGS) entry which is preliminary data.</text>
</comment>
<protein>
    <recommendedName>
        <fullName evidence="6">Hyaluronan-mediated motility receptor C-terminal domain-containing protein</fullName>
    </recommendedName>
</protein>
<evidence type="ECO:0000313" key="8">
    <source>
        <dbReference type="Proteomes" id="UP001208570"/>
    </source>
</evidence>
<evidence type="ECO:0000256" key="2">
    <source>
        <dbReference type="ARBA" id="ARBA00022490"/>
    </source>
</evidence>
<sequence>MSDSDKSFDIIMNIKPYSFEPLAKKVADICCEELAAASGYMDPEQPPVPPTLTPVHNKSCAPPPGAYDPKSLDKIPGAYIVKEKRFRDPLASDGSDISTCSISSYGSLETLTPRKVIFNSPTRKQEVKTIKKPSIENLRQKELERELKQVTHEITTLQRTLNGREEEVKKLEGCIQQLRKEKLALESNIATLRKEVASLKKSNDSLKQNVSEDIRKAVADAKRPMLDMLEKLKGDQVQKESCLQSTKTELEQNRTKLISLQQAYNELQQSVEQKISTAIESVREPLVAEQTKMKTHHKEQEQCLKSVLEHLEEKMKTTEECNQSLEKYRDSLVREIDSLKETILQMGVQKFDDDNFIRHLKGEVFAMKDAAVRKEEELEVANKKMADFENKITKLTEIKESQEKDLEKMKVRSCNLEESLETLEREAKKKEDLFERDLAELQQMCTDCQSDCDSLKANNNELSQCLKKQQELYECLEVKAKEQEENHRQMVLKMQNIEAQLSDAQLQNMQLENELQSLNWDKGCELNGMQNQYQELTTDKIKLEAYYEDRLKDIQGQIVMMHDIVDNKQYEVNELLKVRAMLERNLQQLQNDLLFEKQTNRTREFLLQEQEKENWRELERTQKAEKDMRNELEDTIKNKSALSEELSGVKKQYECLKGSHEKLITELQHNLQEVSLNATQSCQKISEMEKTLQEKDRLLSEKEEKIQELGKLQVDKDENLQSSPGWKQKYEILYERILPFEKQLEAYEAEKQALLGISQNAQLEVEKLNRDYAKLFGHQNHKQKIHYVEKIKMENSSLKTELAKSREVIARQKRQLCKLECQIKSAECRKSSKSKENHAPLQEGTNNPS</sequence>
<dbReference type="PANTHER" id="PTHR18956">
    <property type="entry name" value="HYALURONAN MEDIATED MOTILITY RECEPTOR"/>
    <property type="match status" value="1"/>
</dbReference>
<dbReference type="GO" id="GO:0016020">
    <property type="term" value="C:membrane"/>
    <property type="evidence" value="ECO:0007669"/>
    <property type="project" value="TreeGrafter"/>
</dbReference>
<feature type="coiled-coil region" evidence="4">
    <location>
        <begin position="371"/>
        <end position="521"/>
    </location>
</feature>
<feature type="coiled-coil region" evidence="4">
    <location>
        <begin position="243"/>
        <end position="270"/>
    </location>
</feature>
<keyword evidence="2" id="KW-0963">Cytoplasm</keyword>
<keyword evidence="3" id="KW-0206">Cytoskeleton</keyword>
<name>A0AAD9J722_9ANNE</name>
<feature type="coiled-coil region" evidence="4">
    <location>
        <begin position="572"/>
        <end position="652"/>
    </location>
</feature>
<dbReference type="Gene3D" id="1.10.287.1490">
    <property type="match status" value="1"/>
</dbReference>
<dbReference type="InterPro" id="IPR026203">
    <property type="entry name" value="IHABP"/>
</dbReference>
<dbReference type="GO" id="GO:0005819">
    <property type="term" value="C:spindle"/>
    <property type="evidence" value="ECO:0007669"/>
    <property type="project" value="UniProtKB-SubCell"/>
</dbReference>
<gene>
    <name evidence="7" type="ORF">LSH36_563g01074</name>
</gene>
<dbReference type="Pfam" id="PF15905">
    <property type="entry name" value="HMMR_N"/>
    <property type="match status" value="1"/>
</dbReference>
<evidence type="ECO:0000256" key="4">
    <source>
        <dbReference type="SAM" id="Coils"/>
    </source>
</evidence>
<evidence type="ECO:0000256" key="1">
    <source>
        <dbReference type="ARBA" id="ARBA00004186"/>
    </source>
</evidence>
<evidence type="ECO:0000313" key="7">
    <source>
        <dbReference type="EMBL" id="KAK2147216.1"/>
    </source>
</evidence>
<dbReference type="Proteomes" id="UP001208570">
    <property type="component" value="Unassembled WGS sequence"/>
</dbReference>